<dbReference type="RefSeq" id="WP_163203203.1">
    <property type="nucleotide sequence ID" value="NZ_JAAGWG010000007.1"/>
</dbReference>
<keyword evidence="1" id="KW-0812">Transmembrane</keyword>
<evidence type="ECO:0000313" key="2">
    <source>
        <dbReference type="EMBL" id="NEK85322.1"/>
    </source>
</evidence>
<feature type="transmembrane region" description="Helical" evidence="1">
    <location>
        <begin position="118"/>
        <end position="140"/>
    </location>
</feature>
<keyword evidence="1" id="KW-0472">Membrane</keyword>
<dbReference type="EMBL" id="JAAGWG010000007">
    <property type="protein sequence ID" value="NEK85322.1"/>
    <property type="molecule type" value="Genomic_DNA"/>
</dbReference>
<dbReference type="AlphaFoldDB" id="A0A6L9W0I8"/>
<reference evidence="2 3" key="1">
    <citation type="submission" date="2019-12" db="EMBL/GenBank/DDBJ databases">
        <title>the WGS of Blastococcus saxobsidens 67B17.</title>
        <authorList>
            <person name="Jiang Z."/>
        </authorList>
    </citation>
    <scope>NUCLEOTIDE SEQUENCE [LARGE SCALE GENOMIC DNA]</scope>
    <source>
        <strain evidence="2 3">67B17</strain>
    </source>
</reference>
<evidence type="ECO:0000313" key="3">
    <source>
        <dbReference type="Proteomes" id="UP000479241"/>
    </source>
</evidence>
<feature type="transmembrane region" description="Helical" evidence="1">
    <location>
        <begin position="14"/>
        <end position="34"/>
    </location>
</feature>
<keyword evidence="1" id="KW-1133">Transmembrane helix</keyword>
<proteinExistence type="predicted"/>
<comment type="caution">
    <text evidence="2">The sequence shown here is derived from an EMBL/GenBank/DDBJ whole genome shotgun (WGS) entry which is preliminary data.</text>
</comment>
<name>A0A6L9W0I8_9ACTN</name>
<accession>A0A6L9W0I8</accession>
<gene>
    <name evidence="2" type="ORF">GCU60_06035</name>
</gene>
<organism evidence="2 3">
    <name type="scientific">Blastococcus saxobsidens</name>
    <dbReference type="NCBI Taxonomy" id="138336"/>
    <lineage>
        <taxon>Bacteria</taxon>
        <taxon>Bacillati</taxon>
        <taxon>Actinomycetota</taxon>
        <taxon>Actinomycetes</taxon>
        <taxon>Geodermatophilales</taxon>
        <taxon>Geodermatophilaceae</taxon>
        <taxon>Blastococcus</taxon>
    </lineage>
</organism>
<dbReference type="Proteomes" id="UP000479241">
    <property type="component" value="Unassembled WGS sequence"/>
</dbReference>
<sequence length="153" mass="16469">MTAPVRTRHPLDRFWVVCLLLLVVVAVTGVLFSGRERPYWGQPRTEVTVTDVVYRDGPRGPDSGRCTGGTSAYEVVGTDGRAGTLHDCGTHYFDGDTIEVVWHEDEDLALDYVAGPGLTAAILGGLYLGMVAITSVVLVVQRRRERAAGAGVP</sequence>
<evidence type="ECO:0000256" key="1">
    <source>
        <dbReference type="SAM" id="Phobius"/>
    </source>
</evidence>
<protein>
    <submittedName>
        <fullName evidence="2">Uncharacterized protein</fullName>
    </submittedName>
</protein>